<accession>A0A3N8QA65</accession>
<dbReference type="Proteomes" id="UP000277921">
    <property type="component" value="Unassembled WGS sequence"/>
</dbReference>
<sequence>MATDKRRITLAVDTSTADLLSWLADATELTESGIVNRLLSSHIEELWELRTWLEQLPRDSKEWALGTNLLASYGPDDLVKGIKRIAPGYETIGDRFERSLSEAGVSK</sequence>
<name>A0A3N8QA65_9BURK</name>
<evidence type="ECO:0000313" key="1">
    <source>
        <dbReference type="EMBL" id="RQT20060.1"/>
    </source>
</evidence>
<organism evidence="1 2">
    <name type="scientific">Burkholderia contaminans</name>
    <dbReference type="NCBI Taxonomy" id="488447"/>
    <lineage>
        <taxon>Bacteria</taxon>
        <taxon>Pseudomonadati</taxon>
        <taxon>Pseudomonadota</taxon>
        <taxon>Betaproteobacteria</taxon>
        <taxon>Burkholderiales</taxon>
        <taxon>Burkholderiaceae</taxon>
        <taxon>Burkholderia</taxon>
        <taxon>Burkholderia cepacia complex</taxon>
    </lineage>
</organism>
<reference evidence="1 2" key="1">
    <citation type="submission" date="2018-08" db="EMBL/GenBank/DDBJ databases">
        <title>Comparative analysis of Burkholderia isolates from Puerto Rico.</title>
        <authorList>
            <person name="Hall C."/>
            <person name="Sahl J."/>
            <person name="Wagner D."/>
        </authorList>
    </citation>
    <scope>NUCLEOTIDE SEQUENCE [LARGE SCALE GENOMIC DNA]</scope>
    <source>
        <strain evidence="1 2">Bp9025</strain>
    </source>
</reference>
<dbReference type="EMBL" id="QTQV01000003">
    <property type="protein sequence ID" value="RQT20060.1"/>
    <property type="molecule type" value="Genomic_DNA"/>
</dbReference>
<comment type="caution">
    <text evidence="1">The sequence shown here is derived from an EMBL/GenBank/DDBJ whole genome shotgun (WGS) entry which is preliminary data.</text>
</comment>
<proteinExistence type="predicted"/>
<dbReference type="AlphaFoldDB" id="A0A3N8QA65"/>
<gene>
    <name evidence="1" type="ORF">DF051_07450</name>
</gene>
<protein>
    <submittedName>
        <fullName evidence="1">Uncharacterized protein</fullName>
    </submittedName>
</protein>
<dbReference type="RefSeq" id="WP_055320267.1">
    <property type="nucleotide sequence ID" value="NZ_QTQV01000003.1"/>
</dbReference>
<evidence type="ECO:0000313" key="2">
    <source>
        <dbReference type="Proteomes" id="UP000277921"/>
    </source>
</evidence>